<dbReference type="Proteomes" id="UP000078336">
    <property type="component" value="Unassembled WGS sequence"/>
</dbReference>
<dbReference type="RefSeq" id="WP_064213954.1">
    <property type="nucleotide sequence ID" value="NZ_JABJUR010000008.1"/>
</dbReference>
<dbReference type="REBASE" id="165620">
    <property type="entry name" value="Afl16ORF373P"/>
</dbReference>
<dbReference type="PATRIC" id="fig|33934.7.peg.2742"/>
<dbReference type="EMBL" id="LUCQ01000034">
    <property type="protein sequence ID" value="OAO82136.1"/>
    <property type="molecule type" value="Genomic_DNA"/>
</dbReference>
<sequence length="293" mass="33194">MEKYVPTTNVLIALDNILSRKQKSLPTVIDHKNNNRVNSAGDLLEYYVKDAFCGSSADLKMTDEKLKQYQKVFSYLGNSNNPPDFVVRHGVAVEVKKIEGKNANGIALNSSFPKDYLYHDDIRIKQECRDCENEYGGWTKKDMIYAVGNVEKNHLHSLWFVYGDCYAADKSTYERIATTIKEGVSAINGVEFGETKELGRVNRVDPLGITYLRIRGMWGIEHPAAVYRTIADSSENGTQVYVLMKEETHEKIHNKPNFEKFIQQGILKIQKVQIPNPNNPAKNLNAVLYAAVL</sequence>
<dbReference type="GO" id="GO:0009307">
    <property type="term" value="P:DNA restriction-modification system"/>
    <property type="evidence" value="ECO:0007669"/>
    <property type="project" value="InterPro"/>
</dbReference>
<organism evidence="1 2">
    <name type="scientific">Anoxybacillus flavithermus</name>
    <dbReference type="NCBI Taxonomy" id="33934"/>
    <lineage>
        <taxon>Bacteria</taxon>
        <taxon>Bacillati</taxon>
        <taxon>Bacillota</taxon>
        <taxon>Bacilli</taxon>
        <taxon>Bacillales</taxon>
        <taxon>Anoxybacillaceae</taxon>
        <taxon>Anoxybacillus</taxon>
    </lineage>
</organism>
<dbReference type="GO" id="GO:0009036">
    <property type="term" value="F:type II site-specific deoxyribonuclease activity"/>
    <property type="evidence" value="ECO:0007669"/>
    <property type="project" value="InterPro"/>
</dbReference>
<evidence type="ECO:0000313" key="1">
    <source>
        <dbReference type="EMBL" id="OAO82136.1"/>
    </source>
</evidence>
<reference evidence="1 2" key="1">
    <citation type="submission" date="2016-03" db="EMBL/GenBank/DDBJ databases">
        <title>Spore heat resistance.</title>
        <authorList>
            <person name="Boekhorst J."/>
            <person name="Berendsen E.M."/>
            <person name="Wells-Bennik M.H."/>
            <person name="Kuipers O.P."/>
        </authorList>
    </citation>
    <scope>NUCLEOTIDE SEQUENCE [LARGE SCALE GENOMIC DNA]</scope>
    <source>
        <strain evidence="1 2">AF16</strain>
    </source>
</reference>
<dbReference type="Pfam" id="PF09521">
    <property type="entry name" value="RE_NgoPII"/>
    <property type="match status" value="1"/>
</dbReference>
<accession>A0A178TKS5</accession>
<name>A0A178TKS5_9BACL</name>
<protein>
    <submittedName>
        <fullName evidence="1">Type II restriction enzyme NgoPII</fullName>
    </submittedName>
</protein>
<proteinExistence type="predicted"/>
<comment type="caution">
    <text evidence="1">The sequence shown here is derived from an EMBL/GenBank/DDBJ whole genome shotgun (WGS) entry which is preliminary data.</text>
</comment>
<evidence type="ECO:0000313" key="2">
    <source>
        <dbReference type="Proteomes" id="UP000078336"/>
    </source>
</evidence>
<dbReference type="InterPro" id="IPR019046">
    <property type="entry name" value="Restrct_endonuc_II_NgoPII"/>
</dbReference>
<keyword evidence="2" id="KW-1185">Reference proteome</keyword>
<dbReference type="AlphaFoldDB" id="A0A178TKS5"/>
<gene>
    <name evidence="1" type="ORF">TAF16_0372</name>
</gene>
<dbReference type="GO" id="GO:0003677">
    <property type="term" value="F:DNA binding"/>
    <property type="evidence" value="ECO:0007669"/>
    <property type="project" value="InterPro"/>
</dbReference>
<dbReference type="OrthoDB" id="8610000at2"/>